<proteinExistence type="predicted"/>
<accession>A0AB34K9H6</accession>
<organism evidence="1 2">
    <name type="scientific">Prymnesium parvum</name>
    <name type="common">Toxic golden alga</name>
    <dbReference type="NCBI Taxonomy" id="97485"/>
    <lineage>
        <taxon>Eukaryota</taxon>
        <taxon>Haptista</taxon>
        <taxon>Haptophyta</taxon>
        <taxon>Prymnesiophyceae</taxon>
        <taxon>Prymnesiales</taxon>
        <taxon>Prymnesiaceae</taxon>
        <taxon>Prymnesium</taxon>
    </lineage>
</organism>
<protein>
    <submittedName>
        <fullName evidence="1">Uncharacterized protein</fullName>
    </submittedName>
</protein>
<comment type="caution">
    <text evidence="1">The sequence shown here is derived from an EMBL/GenBank/DDBJ whole genome shotgun (WGS) entry which is preliminary data.</text>
</comment>
<dbReference type="EMBL" id="JBGBPQ010000001">
    <property type="protein sequence ID" value="KAL1530840.1"/>
    <property type="molecule type" value="Genomic_DNA"/>
</dbReference>
<dbReference type="Proteomes" id="UP001515480">
    <property type="component" value="Unassembled WGS sequence"/>
</dbReference>
<evidence type="ECO:0000313" key="1">
    <source>
        <dbReference type="EMBL" id="KAL1530840.1"/>
    </source>
</evidence>
<name>A0AB34K9H6_PRYPA</name>
<dbReference type="AlphaFoldDB" id="A0AB34K9H6"/>
<sequence length="95" mass="9720">MVSAGAPHQQAVAVLELGEAEGKVGLVGEGEAATVEVVAAAMMERVADWAEAKVEVGDKAAMKEGKEVDVEVYKAVALVATAATAAEEMSKHGIR</sequence>
<gene>
    <name evidence="1" type="ORF">AB1Y20_001736</name>
</gene>
<evidence type="ECO:0000313" key="2">
    <source>
        <dbReference type="Proteomes" id="UP001515480"/>
    </source>
</evidence>
<reference evidence="1 2" key="1">
    <citation type="journal article" date="2024" name="Science">
        <title>Giant polyketide synthase enzymes in the biosynthesis of giant marine polyether toxins.</title>
        <authorList>
            <person name="Fallon T.R."/>
            <person name="Shende V.V."/>
            <person name="Wierzbicki I.H."/>
            <person name="Pendleton A.L."/>
            <person name="Watervoot N.F."/>
            <person name="Auber R.P."/>
            <person name="Gonzalez D.J."/>
            <person name="Wisecaver J.H."/>
            <person name="Moore B.S."/>
        </authorList>
    </citation>
    <scope>NUCLEOTIDE SEQUENCE [LARGE SCALE GENOMIC DNA]</scope>
    <source>
        <strain evidence="1 2">12B1</strain>
    </source>
</reference>
<keyword evidence="2" id="KW-1185">Reference proteome</keyword>